<evidence type="ECO:0000256" key="3">
    <source>
        <dbReference type="ARBA" id="ARBA00022989"/>
    </source>
</evidence>
<dbReference type="EMBL" id="QZJF01000017">
    <property type="protein sequence ID" value="RJR26984.1"/>
    <property type="molecule type" value="Genomic_DNA"/>
</dbReference>
<dbReference type="AlphaFoldDB" id="A0A3A4ZCK1"/>
<keyword evidence="2 5" id="KW-0812">Transmembrane</keyword>
<protein>
    <recommendedName>
        <fullName evidence="5">Sec-independent protein translocase protein TatC</fullName>
    </recommendedName>
</protein>
<feature type="transmembrane region" description="Helical" evidence="5">
    <location>
        <begin position="27"/>
        <end position="45"/>
    </location>
</feature>
<dbReference type="InterPro" id="IPR002033">
    <property type="entry name" value="TatC"/>
</dbReference>
<dbReference type="GO" id="GO:0033281">
    <property type="term" value="C:TAT protein transport complex"/>
    <property type="evidence" value="ECO:0007669"/>
    <property type="project" value="UniProtKB-UniRule"/>
</dbReference>
<dbReference type="PANTHER" id="PTHR30371">
    <property type="entry name" value="SEC-INDEPENDENT PROTEIN TRANSLOCASE PROTEIN TATC"/>
    <property type="match status" value="1"/>
</dbReference>
<reference evidence="6 7" key="1">
    <citation type="journal article" date="2017" name="ISME J.">
        <title>Energy and carbon metabolisms in a deep terrestrial subsurface fluid microbial community.</title>
        <authorList>
            <person name="Momper L."/>
            <person name="Jungbluth S.P."/>
            <person name="Lee M.D."/>
            <person name="Amend J.P."/>
        </authorList>
    </citation>
    <scope>NUCLEOTIDE SEQUENCE [LARGE SCALE GENOMIC DNA]</scope>
    <source>
        <strain evidence="6">SURF_46</strain>
    </source>
</reference>
<dbReference type="GO" id="GO:0065002">
    <property type="term" value="P:intracellular protein transmembrane transport"/>
    <property type="evidence" value="ECO:0007669"/>
    <property type="project" value="TreeGrafter"/>
</dbReference>
<comment type="similarity">
    <text evidence="5">Belongs to the TatC family.</text>
</comment>
<feature type="transmembrane region" description="Helical" evidence="5">
    <location>
        <begin position="222"/>
        <end position="239"/>
    </location>
</feature>
<evidence type="ECO:0000256" key="4">
    <source>
        <dbReference type="ARBA" id="ARBA00023136"/>
    </source>
</evidence>
<organism evidence="6 7">
    <name type="scientific">candidate division WWE3 bacterium</name>
    <dbReference type="NCBI Taxonomy" id="2053526"/>
    <lineage>
        <taxon>Bacteria</taxon>
        <taxon>Katanobacteria</taxon>
    </lineage>
</organism>
<feature type="transmembrane region" description="Helical" evidence="5">
    <location>
        <begin position="111"/>
        <end position="133"/>
    </location>
</feature>
<comment type="caution">
    <text evidence="6">The sequence shown here is derived from an EMBL/GenBank/DDBJ whole genome shotgun (WGS) entry which is preliminary data.</text>
</comment>
<dbReference type="HAMAP" id="MF_00902">
    <property type="entry name" value="TatC"/>
    <property type="match status" value="1"/>
</dbReference>
<keyword evidence="5" id="KW-0813">Transport</keyword>
<comment type="subcellular location">
    <subcellularLocation>
        <location evidence="5">Cell membrane</location>
        <topology evidence="5">Multi-pass membrane protein</topology>
    </subcellularLocation>
    <subcellularLocation>
        <location evidence="1">Membrane</location>
        <topology evidence="1">Multi-pass membrane protein</topology>
    </subcellularLocation>
</comment>
<evidence type="ECO:0000256" key="5">
    <source>
        <dbReference type="HAMAP-Rule" id="MF_00902"/>
    </source>
</evidence>
<name>A0A3A4ZCK1_UNCKA</name>
<comment type="subunit">
    <text evidence="5">Forms a complex with TatA.</text>
</comment>
<dbReference type="PRINTS" id="PR01840">
    <property type="entry name" value="TATCFAMILY"/>
</dbReference>
<evidence type="ECO:0000313" key="6">
    <source>
        <dbReference type="EMBL" id="RJR26984.1"/>
    </source>
</evidence>
<keyword evidence="5" id="KW-0811">Translocation</keyword>
<feature type="transmembrane region" description="Helical" evidence="5">
    <location>
        <begin position="74"/>
        <end position="99"/>
    </location>
</feature>
<evidence type="ECO:0000256" key="2">
    <source>
        <dbReference type="ARBA" id="ARBA00022692"/>
    </source>
</evidence>
<feature type="transmembrane region" description="Helical" evidence="5">
    <location>
        <begin position="199"/>
        <end position="216"/>
    </location>
</feature>
<keyword evidence="3 5" id="KW-1133">Transmembrane helix</keyword>
<accession>A0A3A4ZCK1</accession>
<dbReference type="GO" id="GO:0043953">
    <property type="term" value="P:protein transport by the Tat complex"/>
    <property type="evidence" value="ECO:0007669"/>
    <property type="project" value="UniProtKB-UniRule"/>
</dbReference>
<keyword evidence="5" id="KW-1003">Cell membrane</keyword>
<evidence type="ECO:0000313" key="7">
    <source>
        <dbReference type="Proteomes" id="UP000265540"/>
    </source>
</evidence>
<dbReference type="Proteomes" id="UP000265540">
    <property type="component" value="Unassembled WGS sequence"/>
</dbReference>
<dbReference type="GO" id="GO:0009977">
    <property type="term" value="F:proton motive force dependent protein transmembrane transporter activity"/>
    <property type="evidence" value="ECO:0007669"/>
    <property type="project" value="TreeGrafter"/>
</dbReference>
<proteinExistence type="inferred from homology"/>
<feature type="transmembrane region" description="Helical" evidence="5">
    <location>
        <begin position="163"/>
        <end position="187"/>
    </location>
</feature>
<comment type="function">
    <text evidence="5">Part of the twin-arginine translocation (Tat) system that transports large folded proteins containing a characteristic twin-arginine motif in their signal peptide across membranes.</text>
</comment>
<keyword evidence="5" id="KW-0653">Protein transport</keyword>
<dbReference type="Pfam" id="PF00902">
    <property type="entry name" value="TatC"/>
    <property type="match status" value="1"/>
</dbReference>
<sequence>MDNIISPELAEVVKKYSRFFEEVRRRILFTFIFFIVAAFLGFIFYEQIVRFLIVSLSLEKINIVFTSPFQFINLAIGCGVVTGLVAVVPLIIFQILAFLRPALKAKEFRATLRFLPFSIFLFIFGFVFGILVMKWQIGLFLEKAAALNIGNILDISGILNTTLLIGAIMGIAFQLPVILLLLLNVGVLSRKQLTSKRPWVYLGSFIFTMFLPIDSVLADLFLALPMIILFEITLFLNLISKNNLKSILKLGH</sequence>
<dbReference type="PANTHER" id="PTHR30371:SF0">
    <property type="entry name" value="SEC-INDEPENDENT PROTEIN TRANSLOCASE PROTEIN TATC, CHLOROPLASTIC-RELATED"/>
    <property type="match status" value="1"/>
</dbReference>
<evidence type="ECO:0000256" key="1">
    <source>
        <dbReference type="ARBA" id="ARBA00004141"/>
    </source>
</evidence>
<keyword evidence="4 5" id="KW-0472">Membrane</keyword>
<gene>
    <name evidence="5" type="primary">tatC</name>
    <name evidence="6" type="ORF">C4561_04380</name>
</gene>